<dbReference type="EMBL" id="CP071793">
    <property type="protein sequence ID" value="QTD48363.1"/>
    <property type="molecule type" value="Genomic_DNA"/>
</dbReference>
<dbReference type="RefSeq" id="WP_237378017.1">
    <property type="nucleotide sequence ID" value="NZ_CP071793.1"/>
</dbReference>
<name>A0A8A4TFF6_SULCO</name>
<keyword evidence="3" id="KW-1185">Reference proteome</keyword>
<evidence type="ECO:0000313" key="3">
    <source>
        <dbReference type="Proteomes" id="UP000663929"/>
    </source>
</evidence>
<gene>
    <name evidence="2" type="ORF">J3U87_22515</name>
</gene>
<proteinExistence type="predicted"/>
<dbReference type="InterPro" id="IPR025391">
    <property type="entry name" value="DUF4123"/>
</dbReference>
<organism evidence="2 3">
    <name type="scientific">Sulfidibacter corallicola</name>
    <dbReference type="NCBI Taxonomy" id="2818388"/>
    <lineage>
        <taxon>Bacteria</taxon>
        <taxon>Pseudomonadati</taxon>
        <taxon>Acidobacteriota</taxon>
        <taxon>Holophagae</taxon>
        <taxon>Acanthopleuribacterales</taxon>
        <taxon>Acanthopleuribacteraceae</taxon>
        <taxon>Sulfidibacter</taxon>
    </lineage>
</organism>
<accession>A0A8A4TFF6</accession>
<dbReference type="Pfam" id="PF13503">
    <property type="entry name" value="DUF4123"/>
    <property type="match status" value="1"/>
</dbReference>
<evidence type="ECO:0000259" key="1">
    <source>
        <dbReference type="Pfam" id="PF13503"/>
    </source>
</evidence>
<protein>
    <submittedName>
        <fullName evidence="2">DUF4123 domain-containing protein</fullName>
    </submittedName>
</protein>
<reference evidence="2" key="1">
    <citation type="submission" date="2021-03" db="EMBL/GenBank/DDBJ databases">
        <title>Acanthopleuribacteraceae sp. M133.</title>
        <authorList>
            <person name="Wang G."/>
        </authorList>
    </citation>
    <scope>NUCLEOTIDE SEQUENCE</scope>
    <source>
        <strain evidence="2">M133</strain>
    </source>
</reference>
<evidence type="ECO:0000313" key="2">
    <source>
        <dbReference type="EMBL" id="QTD48363.1"/>
    </source>
</evidence>
<dbReference type="KEGG" id="scor:J3U87_22515"/>
<feature type="domain" description="DUF4123" evidence="1">
    <location>
        <begin position="27"/>
        <end position="139"/>
    </location>
</feature>
<dbReference type="Proteomes" id="UP000663929">
    <property type="component" value="Chromosome"/>
</dbReference>
<dbReference type="AlphaFoldDB" id="A0A8A4TFF6"/>
<sequence>MLFENPLLENPLVELAAVTDLAEAGRLYAVLDCCQAPHVYQYIQQRRGEKRCLLGNKNEVGLWAHSPWLVPADTDLVTWVRSNLWQEPWGIFLASEQPFAVVFKQLFSSGVVRSTEGRKMYFRYWDPRVLPAFLHAADIHELKWFLADHIGVAVGYAKWDLRLYQPVDLVRNAKGTAKRLFGSFTIRQRHHDAFHMADDALFLETVILHVRESHEETSLLSSETLADMVEEGIEKAREEGFTTVADILTFVDFQFAFAPNFHEHPRVRRILDDPSIHQEHKLDEVLDLPRGVFAEIDERYDNDAWFPDAALVRE</sequence>